<sequence>MRPTVVYGGGGRGCCRGEAVIASDKRHAVMQGCWLWRGRGSLSQETVAEIDRWRVCWRLYGWHWRCAGWRMVERLWQGEVGGMAQGEGGEVNVWLAARMEWEGGIEGRMGLVRGQLRYRDIYHVAKFCVNSKEVAIWGDPLFAREYRTAIDTDHQIALQFTLADRQTKSSDRQDLSSIIRAVYVIEDAPQARLRLKAHQTQSQIYQIGRPQDQPVSPPNQAASSQWLLYEDTFGQVCVFLKNIDGIGKKRKRQTGFQVGKKKRKTGFSASTKAKIAQAMEVDK</sequence>
<reference evidence="1 2" key="1">
    <citation type="journal article" date="2022" name="Nat. Plants">
        <title>Genomes of leafy and leafless Platanthera orchids illuminate the evolution of mycoheterotrophy.</title>
        <authorList>
            <person name="Li M.H."/>
            <person name="Liu K.W."/>
            <person name="Li Z."/>
            <person name="Lu H.C."/>
            <person name="Ye Q.L."/>
            <person name="Zhang D."/>
            <person name="Wang J.Y."/>
            <person name="Li Y.F."/>
            <person name="Zhong Z.M."/>
            <person name="Liu X."/>
            <person name="Yu X."/>
            <person name="Liu D.K."/>
            <person name="Tu X.D."/>
            <person name="Liu B."/>
            <person name="Hao Y."/>
            <person name="Liao X.Y."/>
            <person name="Jiang Y.T."/>
            <person name="Sun W.H."/>
            <person name="Chen J."/>
            <person name="Chen Y.Q."/>
            <person name="Ai Y."/>
            <person name="Zhai J.W."/>
            <person name="Wu S.S."/>
            <person name="Zhou Z."/>
            <person name="Hsiao Y.Y."/>
            <person name="Wu W.L."/>
            <person name="Chen Y.Y."/>
            <person name="Lin Y.F."/>
            <person name="Hsu J.L."/>
            <person name="Li C.Y."/>
            <person name="Wang Z.W."/>
            <person name="Zhao X."/>
            <person name="Zhong W.Y."/>
            <person name="Ma X.K."/>
            <person name="Ma L."/>
            <person name="Huang J."/>
            <person name="Chen G.Z."/>
            <person name="Huang M.Z."/>
            <person name="Huang L."/>
            <person name="Peng D.H."/>
            <person name="Luo Y.B."/>
            <person name="Zou S.Q."/>
            <person name="Chen S.P."/>
            <person name="Lan S."/>
            <person name="Tsai W.C."/>
            <person name="Van de Peer Y."/>
            <person name="Liu Z.J."/>
        </authorList>
    </citation>
    <scope>NUCLEOTIDE SEQUENCE [LARGE SCALE GENOMIC DNA]</scope>
    <source>
        <strain evidence="1">Lor288</strain>
    </source>
</reference>
<evidence type="ECO:0000313" key="2">
    <source>
        <dbReference type="Proteomes" id="UP001412067"/>
    </source>
</evidence>
<accession>A0ABR2MRT8</accession>
<dbReference type="Proteomes" id="UP001412067">
    <property type="component" value="Unassembled WGS sequence"/>
</dbReference>
<protein>
    <submittedName>
        <fullName evidence="1">Uncharacterized protein</fullName>
    </submittedName>
</protein>
<evidence type="ECO:0000313" key="1">
    <source>
        <dbReference type="EMBL" id="KAK8966716.1"/>
    </source>
</evidence>
<name>A0ABR2MRT8_9ASPA</name>
<proteinExistence type="predicted"/>
<dbReference type="EMBL" id="JBBWWR010000005">
    <property type="protein sequence ID" value="KAK8966716.1"/>
    <property type="molecule type" value="Genomic_DNA"/>
</dbReference>
<keyword evidence="2" id="KW-1185">Reference proteome</keyword>
<gene>
    <name evidence="1" type="ORF">KSP40_PGU017963</name>
</gene>
<organism evidence="1 2">
    <name type="scientific">Platanthera guangdongensis</name>
    <dbReference type="NCBI Taxonomy" id="2320717"/>
    <lineage>
        <taxon>Eukaryota</taxon>
        <taxon>Viridiplantae</taxon>
        <taxon>Streptophyta</taxon>
        <taxon>Embryophyta</taxon>
        <taxon>Tracheophyta</taxon>
        <taxon>Spermatophyta</taxon>
        <taxon>Magnoliopsida</taxon>
        <taxon>Liliopsida</taxon>
        <taxon>Asparagales</taxon>
        <taxon>Orchidaceae</taxon>
        <taxon>Orchidoideae</taxon>
        <taxon>Orchideae</taxon>
        <taxon>Orchidinae</taxon>
        <taxon>Platanthera</taxon>
    </lineage>
</organism>
<comment type="caution">
    <text evidence="1">The sequence shown here is derived from an EMBL/GenBank/DDBJ whole genome shotgun (WGS) entry which is preliminary data.</text>
</comment>